<gene>
    <name evidence="1" type="ORF">ACCI51_02290</name>
</gene>
<comment type="caution">
    <text evidence="1">The sequence shown here is derived from an EMBL/GenBank/DDBJ whole genome shotgun (WGS) entry which is preliminary data.</text>
</comment>
<accession>A0ABV4NKH3</accession>
<dbReference type="RefSeq" id="WP_371842461.1">
    <property type="nucleotide sequence ID" value="NZ_JBGMEL010000002.1"/>
</dbReference>
<reference evidence="1 2" key="1">
    <citation type="submission" date="2024-08" db="EMBL/GenBank/DDBJ databases">
        <authorList>
            <person name="Ishaq N."/>
        </authorList>
    </citation>
    <scope>NUCLEOTIDE SEQUENCE [LARGE SCALE GENOMIC DNA]</scope>
    <source>
        <strain evidence="1 2">JCM 30400</strain>
    </source>
</reference>
<protein>
    <recommendedName>
        <fullName evidence="3">DUF1570 domain-containing protein</fullName>
    </recommendedName>
</protein>
<dbReference type="Proteomes" id="UP001569414">
    <property type="component" value="Unassembled WGS sequence"/>
</dbReference>
<dbReference type="EMBL" id="JBGMEL010000002">
    <property type="protein sequence ID" value="MFA0789356.1"/>
    <property type="molecule type" value="Genomic_DNA"/>
</dbReference>
<organism evidence="1 2">
    <name type="scientific">Microbulbifer echini</name>
    <dbReference type="NCBI Taxonomy" id="1529067"/>
    <lineage>
        <taxon>Bacteria</taxon>
        <taxon>Pseudomonadati</taxon>
        <taxon>Pseudomonadota</taxon>
        <taxon>Gammaproteobacteria</taxon>
        <taxon>Cellvibrionales</taxon>
        <taxon>Microbulbiferaceae</taxon>
        <taxon>Microbulbifer</taxon>
    </lineage>
</organism>
<sequence length="582" mass="65866">MITFILVFFVITSCTSSEQLINSDWYEVETEHFRIVTNDNPKRIQKLAVDLEKFRVFARNYIHFSPDQQKLTIYALSDRMSFEGMSGVENAGRTIGRFQNTSHGSFALLNLKGNKYLPDNPARQTLFHEYTHFLTHSHSQQNYPYWFSEGVAEVFSTVAFDKNNNFRVGDIPVDRAISLSRSKVLPLGALLEAVPGAINARDTEALYASGWMLSHWLIFDAERLEGLNKYLSAYNNGADPVAALPAALGMTFEELESLYQKLRKTDFQYYKGLFSSKEVSESINVQALENHKAIAEIAHFMAITGQEAETLKEFIAYAEQKAVSSSALLSALAIAEAKQENYSSAREILDEIAEKNRDETSYLEAAAMVFLYEALAAGKMDDVQKFKKIRDAYVTLVNTKGDVPAYWHELAITMQVLGYPRSQYVKILEQAYLRAPRDINIAWWYAHELYLSRDTEMFIRVTQPLLMQITSLESREHLSSMMVELQPAGRPQVEQGAAKNGLGQLLSEYRFLSENKALAIAMDYRGAYVVGYIENSASQSEANEVALQACEAQREQHQVKDRCELYLEEEVIVGAAETSQVL</sequence>
<evidence type="ECO:0008006" key="3">
    <source>
        <dbReference type="Google" id="ProtNLM"/>
    </source>
</evidence>
<proteinExistence type="predicted"/>
<evidence type="ECO:0000313" key="2">
    <source>
        <dbReference type="Proteomes" id="UP001569414"/>
    </source>
</evidence>
<name>A0ABV4NKH3_9GAMM</name>
<evidence type="ECO:0000313" key="1">
    <source>
        <dbReference type="EMBL" id="MFA0789356.1"/>
    </source>
</evidence>
<keyword evidence="2" id="KW-1185">Reference proteome</keyword>